<dbReference type="Gene3D" id="1.20.58.390">
    <property type="entry name" value="Neurotransmitter-gated ion-channel transmembrane domain"/>
    <property type="match status" value="1"/>
</dbReference>
<dbReference type="AlphaFoldDB" id="A0AAW0U194"/>
<evidence type="ECO:0000256" key="1">
    <source>
        <dbReference type="ARBA" id="ARBA00004141"/>
    </source>
</evidence>
<evidence type="ECO:0000313" key="16">
    <source>
        <dbReference type="Proteomes" id="UP001487740"/>
    </source>
</evidence>
<sequence>MIRCPLLASQPSDLRASVQSAHTTARRCRPRGARAAAVVAVAVVVVSRAAQGQDSIVPEGYQQDLRPKTPDGDPLKVGVSMKINGISEVNLEQMSILFEVYLRVSWRDTRLVFPHSSVNASSDASKSSSNTQQEKTSMTVSPALLEKVWVPDVFIRGTRSLDTFTFLQKFQGVTISSDSTVFTSVMMQLKLVCSMSFYMYPFDVQRCTVHIKSYIYQLHELALEWMLPGLSTDDDLKRQLAGYDFSVKILNGTTCSCNKCVPETSPCLRVHLVLRRHSFIHVMSSYVPSGLFVVVGWTSFFWPAEVVPGRTVLVITSLLTITSMYTGIRQTSPTTSYVKALDVWMLMCILLTTVPLLQYALILSWRKTSDNSVTKVVPGKSAVSTRVSATEIYETRKRKAELVGRVGLPVCFLLFNLAYWPSYLTPSLQALD</sequence>
<evidence type="ECO:0000256" key="7">
    <source>
        <dbReference type="ARBA" id="ARBA00022989"/>
    </source>
</evidence>
<dbReference type="PRINTS" id="PR00253">
    <property type="entry name" value="GABAARECEPTR"/>
</dbReference>
<keyword evidence="7 11" id="KW-1133">Transmembrane helix</keyword>
<comment type="subcellular location">
    <subcellularLocation>
        <location evidence="2">Cell membrane</location>
    </subcellularLocation>
    <subcellularLocation>
        <location evidence="1">Membrane</location>
        <topology evidence="1">Multi-pass membrane protein</topology>
    </subcellularLocation>
</comment>
<feature type="domain" description="Neurotransmitter-gated ion-channel ligand-binding" evidence="13">
    <location>
        <begin position="59"/>
        <end position="277"/>
    </location>
</feature>
<comment type="caution">
    <text evidence="15">The sequence shown here is derived from an EMBL/GenBank/DDBJ whole genome shotgun (WGS) entry which is preliminary data.</text>
</comment>
<name>A0AAW0U194_SCYPA</name>
<keyword evidence="10 11" id="KW-0407">Ion channel</keyword>
<keyword evidence="6" id="KW-0732">Signal</keyword>
<dbReference type="SUPFAM" id="SSF63712">
    <property type="entry name" value="Nicotinic receptor ligand binding domain-like"/>
    <property type="match status" value="1"/>
</dbReference>
<dbReference type="Proteomes" id="UP001487740">
    <property type="component" value="Unassembled WGS sequence"/>
</dbReference>
<keyword evidence="5 11" id="KW-0812">Transmembrane</keyword>
<dbReference type="InterPro" id="IPR006029">
    <property type="entry name" value="Neurotrans-gated_channel_TM"/>
</dbReference>
<evidence type="ECO:0000256" key="11">
    <source>
        <dbReference type="RuleBase" id="RU000687"/>
    </source>
</evidence>
<dbReference type="Pfam" id="PF02931">
    <property type="entry name" value="Neur_chan_LBD"/>
    <property type="match status" value="1"/>
</dbReference>
<feature type="transmembrane region" description="Helical" evidence="11">
    <location>
        <begin position="311"/>
        <end position="328"/>
    </location>
</feature>
<evidence type="ECO:0000256" key="9">
    <source>
        <dbReference type="ARBA" id="ARBA00023136"/>
    </source>
</evidence>
<evidence type="ECO:0000256" key="5">
    <source>
        <dbReference type="ARBA" id="ARBA00022692"/>
    </source>
</evidence>
<keyword evidence="4" id="KW-1003">Cell membrane</keyword>
<dbReference type="PRINTS" id="PR00252">
    <property type="entry name" value="NRIONCHANNEL"/>
</dbReference>
<keyword evidence="9 11" id="KW-0472">Membrane</keyword>
<dbReference type="SUPFAM" id="SSF90112">
    <property type="entry name" value="Neurotransmitter-gated ion-channel transmembrane pore"/>
    <property type="match status" value="1"/>
</dbReference>
<dbReference type="InterPro" id="IPR038050">
    <property type="entry name" value="Neuro_actylchol_rec"/>
</dbReference>
<keyword evidence="3 11" id="KW-0813">Transport</keyword>
<keyword evidence="16" id="KW-1185">Reference proteome</keyword>
<dbReference type="GO" id="GO:0004888">
    <property type="term" value="F:transmembrane signaling receptor activity"/>
    <property type="evidence" value="ECO:0007669"/>
    <property type="project" value="InterPro"/>
</dbReference>
<dbReference type="EMBL" id="JARAKH010000020">
    <property type="protein sequence ID" value="KAK8393823.1"/>
    <property type="molecule type" value="Genomic_DNA"/>
</dbReference>
<evidence type="ECO:0000256" key="12">
    <source>
        <dbReference type="SAM" id="MobiDB-lite"/>
    </source>
</evidence>
<feature type="transmembrane region" description="Helical" evidence="11">
    <location>
        <begin position="343"/>
        <end position="365"/>
    </location>
</feature>
<dbReference type="InterPro" id="IPR006201">
    <property type="entry name" value="Neur_channel"/>
</dbReference>
<protein>
    <submittedName>
        <fullName evidence="15">Uncharacterized protein</fullName>
    </submittedName>
</protein>
<organism evidence="15 16">
    <name type="scientific">Scylla paramamosain</name>
    <name type="common">Mud crab</name>
    <dbReference type="NCBI Taxonomy" id="85552"/>
    <lineage>
        <taxon>Eukaryota</taxon>
        <taxon>Metazoa</taxon>
        <taxon>Ecdysozoa</taxon>
        <taxon>Arthropoda</taxon>
        <taxon>Crustacea</taxon>
        <taxon>Multicrustacea</taxon>
        <taxon>Malacostraca</taxon>
        <taxon>Eumalacostraca</taxon>
        <taxon>Eucarida</taxon>
        <taxon>Decapoda</taxon>
        <taxon>Pleocyemata</taxon>
        <taxon>Brachyura</taxon>
        <taxon>Eubrachyura</taxon>
        <taxon>Portunoidea</taxon>
        <taxon>Portunidae</taxon>
        <taxon>Portuninae</taxon>
        <taxon>Scylla</taxon>
    </lineage>
</organism>
<dbReference type="Pfam" id="PF02932">
    <property type="entry name" value="Neur_chan_memb"/>
    <property type="match status" value="1"/>
</dbReference>
<comment type="similarity">
    <text evidence="11">Belongs to the ligand-gated ion channel (TC 1.A.9) family.</text>
</comment>
<dbReference type="InterPro" id="IPR006028">
    <property type="entry name" value="GABAA/Glycine_rcpt"/>
</dbReference>
<accession>A0AAW0U194</accession>
<keyword evidence="8 11" id="KW-0406">Ion transport</keyword>
<gene>
    <name evidence="15" type="ORF">O3P69_006859</name>
</gene>
<evidence type="ECO:0000256" key="8">
    <source>
        <dbReference type="ARBA" id="ARBA00023065"/>
    </source>
</evidence>
<evidence type="ECO:0000256" key="3">
    <source>
        <dbReference type="ARBA" id="ARBA00022448"/>
    </source>
</evidence>
<dbReference type="GO" id="GO:0099095">
    <property type="term" value="F:ligand-gated monoatomic anion channel activity"/>
    <property type="evidence" value="ECO:0007669"/>
    <property type="project" value="UniProtKB-ARBA"/>
</dbReference>
<proteinExistence type="inferred from homology"/>
<feature type="transmembrane region" description="Helical" evidence="11">
    <location>
        <begin position="402"/>
        <end position="420"/>
    </location>
</feature>
<evidence type="ECO:0000256" key="2">
    <source>
        <dbReference type="ARBA" id="ARBA00004236"/>
    </source>
</evidence>
<feature type="domain" description="Neurotransmitter-gated ion-channel transmembrane" evidence="14">
    <location>
        <begin position="286"/>
        <end position="375"/>
    </location>
</feature>
<dbReference type="InterPro" id="IPR036734">
    <property type="entry name" value="Neur_chan_lig-bd_sf"/>
</dbReference>
<evidence type="ECO:0000313" key="15">
    <source>
        <dbReference type="EMBL" id="KAK8393823.1"/>
    </source>
</evidence>
<dbReference type="InterPro" id="IPR018000">
    <property type="entry name" value="Neurotransmitter_ion_chnl_CS"/>
</dbReference>
<dbReference type="PANTHER" id="PTHR18945">
    <property type="entry name" value="NEUROTRANSMITTER GATED ION CHANNEL"/>
    <property type="match status" value="1"/>
</dbReference>
<feature type="transmembrane region" description="Helical" evidence="11">
    <location>
        <begin position="286"/>
        <end position="304"/>
    </location>
</feature>
<dbReference type="GO" id="GO:0005254">
    <property type="term" value="F:chloride channel activity"/>
    <property type="evidence" value="ECO:0007669"/>
    <property type="project" value="UniProtKB-ARBA"/>
</dbReference>
<dbReference type="InterPro" id="IPR006202">
    <property type="entry name" value="Neur_chan_lig-bd"/>
</dbReference>
<dbReference type="PROSITE" id="PS00236">
    <property type="entry name" value="NEUROTR_ION_CHANNEL"/>
    <property type="match status" value="1"/>
</dbReference>
<feature type="region of interest" description="Disordered" evidence="12">
    <location>
        <begin position="118"/>
        <end position="138"/>
    </location>
</feature>
<evidence type="ECO:0000256" key="6">
    <source>
        <dbReference type="ARBA" id="ARBA00022729"/>
    </source>
</evidence>
<evidence type="ECO:0000259" key="13">
    <source>
        <dbReference type="Pfam" id="PF02931"/>
    </source>
</evidence>
<feature type="compositionally biased region" description="Low complexity" evidence="12">
    <location>
        <begin position="118"/>
        <end position="130"/>
    </location>
</feature>
<evidence type="ECO:0000259" key="14">
    <source>
        <dbReference type="Pfam" id="PF02932"/>
    </source>
</evidence>
<dbReference type="GO" id="GO:0005230">
    <property type="term" value="F:extracellular ligand-gated monoatomic ion channel activity"/>
    <property type="evidence" value="ECO:0007669"/>
    <property type="project" value="InterPro"/>
</dbReference>
<evidence type="ECO:0000256" key="10">
    <source>
        <dbReference type="ARBA" id="ARBA00023303"/>
    </source>
</evidence>
<evidence type="ECO:0000256" key="4">
    <source>
        <dbReference type="ARBA" id="ARBA00022475"/>
    </source>
</evidence>
<dbReference type="GO" id="GO:0005886">
    <property type="term" value="C:plasma membrane"/>
    <property type="evidence" value="ECO:0007669"/>
    <property type="project" value="UniProtKB-SubCell"/>
</dbReference>
<reference evidence="15 16" key="1">
    <citation type="submission" date="2023-03" db="EMBL/GenBank/DDBJ databases">
        <title>High-quality genome of Scylla paramamosain provides insights in environmental adaptation.</title>
        <authorList>
            <person name="Zhang L."/>
        </authorList>
    </citation>
    <scope>NUCLEOTIDE SEQUENCE [LARGE SCALE GENOMIC DNA]</scope>
    <source>
        <strain evidence="15">LZ_2023a</strain>
        <tissue evidence="15">Muscle</tissue>
    </source>
</reference>
<dbReference type="CDD" id="cd19049">
    <property type="entry name" value="LGIC_TM_anion"/>
    <property type="match status" value="1"/>
</dbReference>
<dbReference type="Gene3D" id="2.70.170.10">
    <property type="entry name" value="Neurotransmitter-gated ion-channel ligand-binding domain"/>
    <property type="match status" value="1"/>
</dbReference>
<dbReference type="InterPro" id="IPR036719">
    <property type="entry name" value="Neuro-gated_channel_TM_sf"/>
</dbReference>